<dbReference type="InterPro" id="IPR053974">
    <property type="entry name" value="ERMP1_1-A_TM"/>
</dbReference>
<dbReference type="Pfam" id="PF22249">
    <property type="entry name" value="ERMP1-TM"/>
    <property type="match status" value="1"/>
</dbReference>
<keyword evidence="10 14" id="KW-1133">Transmembrane helix</keyword>
<dbReference type="SUPFAM" id="SSF53187">
    <property type="entry name" value="Zn-dependent exopeptidases"/>
    <property type="match status" value="1"/>
</dbReference>
<comment type="similarity">
    <text evidence="3">Belongs to the peptidase M28 family.</text>
</comment>
<feature type="domain" description="Peptidase M28" evidence="15">
    <location>
        <begin position="144"/>
        <end position="344"/>
    </location>
</feature>
<dbReference type="CDD" id="cd03875">
    <property type="entry name" value="M28_Fxna_like"/>
    <property type="match status" value="1"/>
</dbReference>
<keyword evidence="8" id="KW-0256">Endoplasmic reticulum</keyword>
<keyword evidence="6" id="KW-0479">Metal-binding</keyword>
<gene>
    <name evidence="18" type="ORF">AMSG_11073</name>
</gene>
<feature type="transmembrane region" description="Helical" evidence="14">
    <location>
        <begin position="591"/>
        <end position="613"/>
    </location>
</feature>
<sequence>MRLATDGLLAVVFTVVLAALLVARSSTLLPSPLPMFNFPAAPTHDALDGRSSSPASVPWSQARFSEGNARVHLHAMALLGPKLLGSDAAEVHTQAYILSALTNMASSPRLSPRIKMEVEVQVASGSFFLDFISGFASVYHNVSNVLVRLSLADGENDAPGFLLSTHYDSALHSPAASDALAGVSILLETVRVISEYPDEVAESGILSAPLVVNLNGAEESLLQGAHAFITQHRWGSNLRGFLNIEAAGSGGREIVFQTGPRAGWLALSYLHGAPHPYANSMAQDIFQSGIIPSDTDFRIYRDYGELPGIDMAFVANGYVYHTPLDQEVFVTQGSLQHAGDNVLGTLLALGAEFPSPAEQAPWDAESLVFFDVLGLMTVAYTLRSAELLHSALAALWLALIAAKLGAPSTGKLRHIARDVMALAGMMLGTMLAPAVVGSVLALGAPLFGHTMAWFASQWLLVVLFVPAALAANVVLAAALFGSERRYAVAGRASGLDIMRGVWVVLLLGLTFGHKGSSFFPALWVAGLVAPAVALAIPAVARVCERSPLGYLALHLAALVPALVVALVQILGLFEFFVPLMARIGTAAPSDVVMGVAVGAPVAVIGSVFTLLVLEARGMEAAPVGRAYPEARKRATVSAAAVVCVLVCVTLVGVLLVPRISPYTELRPKRVFAQHVLGDDADGPGSALWLNVMDYNSIGWLLGTSAGLAEYAAKAETLVCPAGRVYCAPWYLPIADMVTGGQVVPVDSSNVPLLVNPELVRITSSAVEGGVAYVFRFPAATTHATLTVELPAEREIVEWSIADPLPARPANGAYFIYLTDAVGGSARPERDESQHVFEVRMVIAGAGGRLAVGVAFHSQALTPQLHAFEASLPPWVVPVSWVSQHVRRSVQ</sequence>
<dbReference type="GO" id="GO:0008235">
    <property type="term" value="F:metalloexopeptidase activity"/>
    <property type="evidence" value="ECO:0007669"/>
    <property type="project" value="InterPro"/>
</dbReference>
<feature type="transmembrane region" description="Helical" evidence="14">
    <location>
        <begin position="551"/>
        <end position="571"/>
    </location>
</feature>
<dbReference type="FunFam" id="3.40.630.10:FF:000008">
    <property type="entry name" value="Endoplasmic reticulum metallopeptidase 1"/>
    <property type="match status" value="1"/>
</dbReference>
<keyword evidence="13" id="KW-0325">Glycoprotein</keyword>
<evidence type="ECO:0000256" key="4">
    <source>
        <dbReference type="ARBA" id="ARBA00022670"/>
    </source>
</evidence>
<dbReference type="InterPro" id="IPR048024">
    <property type="entry name" value="Fxna-like_M28_dom"/>
</dbReference>
<evidence type="ECO:0000256" key="5">
    <source>
        <dbReference type="ARBA" id="ARBA00022692"/>
    </source>
</evidence>
<evidence type="ECO:0000313" key="19">
    <source>
        <dbReference type="Proteomes" id="UP000054408"/>
    </source>
</evidence>
<keyword evidence="7" id="KW-0378">Hydrolase</keyword>
<feature type="transmembrane region" description="Helical" evidence="14">
    <location>
        <begin position="492"/>
        <end position="512"/>
    </location>
</feature>
<dbReference type="GO" id="GO:0006508">
    <property type="term" value="P:proteolysis"/>
    <property type="evidence" value="ECO:0007669"/>
    <property type="project" value="UniProtKB-KW"/>
</dbReference>
<feature type="transmembrane region" description="Helical" evidence="14">
    <location>
        <begin position="458"/>
        <end position="480"/>
    </location>
</feature>
<dbReference type="Proteomes" id="UP000054408">
    <property type="component" value="Unassembled WGS sequence"/>
</dbReference>
<keyword evidence="9" id="KW-0862">Zinc</keyword>
<dbReference type="GO" id="GO:0005789">
    <property type="term" value="C:endoplasmic reticulum membrane"/>
    <property type="evidence" value="ECO:0007669"/>
    <property type="project" value="UniProtKB-SubCell"/>
</dbReference>
<dbReference type="OMA" id="WNNTIGA"/>
<dbReference type="eggNOG" id="KOG2194">
    <property type="taxonomic scope" value="Eukaryota"/>
</dbReference>
<keyword evidence="11" id="KW-0482">Metalloprotease</keyword>
<evidence type="ECO:0000256" key="7">
    <source>
        <dbReference type="ARBA" id="ARBA00022801"/>
    </source>
</evidence>
<proteinExistence type="inferred from homology"/>
<evidence type="ECO:0000259" key="17">
    <source>
        <dbReference type="Pfam" id="PF22249"/>
    </source>
</evidence>
<dbReference type="Gene3D" id="3.40.630.10">
    <property type="entry name" value="Zn peptidases"/>
    <property type="match status" value="1"/>
</dbReference>
<dbReference type="InterPro" id="IPR045175">
    <property type="entry name" value="M28_fam"/>
</dbReference>
<dbReference type="AlphaFoldDB" id="A0A0L0DT60"/>
<dbReference type="GO" id="GO:0046872">
    <property type="term" value="F:metal ion binding"/>
    <property type="evidence" value="ECO:0007669"/>
    <property type="project" value="UniProtKB-KW"/>
</dbReference>
<feature type="domain" description="Endoplasmic reticulum metallopeptidase 1/1-A TM" evidence="17">
    <location>
        <begin position="422"/>
        <end position="613"/>
    </location>
</feature>
<dbReference type="PANTHER" id="PTHR12147">
    <property type="entry name" value="METALLOPEPTIDASE M28 FAMILY MEMBER"/>
    <property type="match status" value="1"/>
</dbReference>
<dbReference type="OrthoDB" id="76293at2759"/>
<evidence type="ECO:0000256" key="12">
    <source>
        <dbReference type="ARBA" id="ARBA00023136"/>
    </source>
</evidence>
<dbReference type="PANTHER" id="PTHR12147:SF22">
    <property type="entry name" value="ENDOPLASMIC RETICULUM METALLOPEPTIDASE 1"/>
    <property type="match status" value="1"/>
</dbReference>
<evidence type="ECO:0000256" key="2">
    <source>
        <dbReference type="ARBA" id="ARBA00004477"/>
    </source>
</evidence>
<evidence type="ECO:0000313" key="18">
    <source>
        <dbReference type="EMBL" id="KNC55412.1"/>
    </source>
</evidence>
<evidence type="ECO:0000256" key="3">
    <source>
        <dbReference type="ARBA" id="ARBA00010918"/>
    </source>
</evidence>
<accession>A0A0L0DT60</accession>
<organism evidence="18 19">
    <name type="scientific">Thecamonas trahens ATCC 50062</name>
    <dbReference type="NCBI Taxonomy" id="461836"/>
    <lineage>
        <taxon>Eukaryota</taxon>
        <taxon>Apusozoa</taxon>
        <taxon>Apusomonadida</taxon>
        <taxon>Apusomonadidae</taxon>
        <taxon>Thecamonas</taxon>
    </lineage>
</organism>
<keyword evidence="19" id="KW-1185">Reference proteome</keyword>
<evidence type="ECO:0000256" key="11">
    <source>
        <dbReference type="ARBA" id="ARBA00023049"/>
    </source>
</evidence>
<feature type="transmembrane region" description="Helical" evidence="14">
    <location>
        <begin position="634"/>
        <end position="656"/>
    </location>
</feature>
<evidence type="ECO:0000256" key="6">
    <source>
        <dbReference type="ARBA" id="ARBA00022723"/>
    </source>
</evidence>
<feature type="transmembrane region" description="Helical" evidence="14">
    <location>
        <begin position="387"/>
        <end position="406"/>
    </location>
</feature>
<evidence type="ECO:0000259" key="15">
    <source>
        <dbReference type="Pfam" id="PF04389"/>
    </source>
</evidence>
<comment type="subcellular location">
    <subcellularLocation>
        <location evidence="2">Endoplasmic reticulum membrane</location>
        <topology evidence="2">Multi-pass membrane protein</topology>
    </subcellularLocation>
</comment>
<name>A0A0L0DT60_THETB</name>
<feature type="transmembrane region" description="Helical" evidence="14">
    <location>
        <begin position="418"/>
        <end position="446"/>
    </location>
</feature>
<keyword evidence="5 14" id="KW-0812">Transmembrane</keyword>
<dbReference type="Pfam" id="PF04389">
    <property type="entry name" value="Peptidase_M28"/>
    <property type="match status" value="1"/>
</dbReference>
<evidence type="ECO:0000256" key="1">
    <source>
        <dbReference type="ARBA" id="ARBA00001947"/>
    </source>
</evidence>
<reference evidence="18 19" key="1">
    <citation type="submission" date="2010-05" db="EMBL/GenBank/DDBJ databases">
        <title>The Genome Sequence of Thecamonas trahens ATCC 50062.</title>
        <authorList>
            <consortium name="The Broad Institute Genome Sequencing Platform"/>
            <person name="Russ C."/>
            <person name="Cuomo C."/>
            <person name="Shea T."/>
            <person name="Young S.K."/>
            <person name="Zeng Q."/>
            <person name="Koehrsen M."/>
            <person name="Haas B."/>
            <person name="Borodovsky M."/>
            <person name="Guigo R."/>
            <person name="Alvarado L."/>
            <person name="Berlin A."/>
            <person name="Bochicchio J."/>
            <person name="Borenstein D."/>
            <person name="Chapman S."/>
            <person name="Chen Z."/>
            <person name="Freedman E."/>
            <person name="Gellesch M."/>
            <person name="Goldberg J."/>
            <person name="Griggs A."/>
            <person name="Gujja S."/>
            <person name="Heilman E."/>
            <person name="Heiman D."/>
            <person name="Hepburn T."/>
            <person name="Howarth C."/>
            <person name="Jen D."/>
            <person name="Larson L."/>
            <person name="Mehta T."/>
            <person name="Park D."/>
            <person name="Pearson M."/>
            <person name="Roberts A."/>
            <person name="Saif S."/>
            <person name="Shenoy N."/>
            <person name="Sisk P."/>
            <person name="Stolte C."/>
            <person name="Sykes S."/>
            <person name="Thomson T."/>
            <person name="Walk T."/>
            <person name="White J."/>
            <person name="Yandava C."/>
            <person name="Burger G."/>
            <person name="Gray M.W."/>
            <person name="Holland P.W.H."/>
            <person name="King N."/>
            <person name="Lang F.B.F."/>
            <person name="Roger A.J."/>
            <person name="Ruiz-Trillo I."/>
            <person name="Lander E."/>
            <person name="Nusbaum C."/>
        </authorList>
    </citation>
    <scope>NUCLEOTIDE SEQUENCE [LARGE SCALE GENOMIC DNA]</scope>
    <source>
        <strain evidence="18 19">ATCC 50062</strain>
    </source>
</reference>
<dbReference type="InterPro" id="IPR007484">
    <property type="entry name" value="Peptidase_M28"/>
</dbReference>
<keyword evidence="4" id="KW-0645">Protease</keyword>
<evidence type="ECO:0000256" key="14">
    <source>
        <dbReference type="SAM" id="Phobius"/>
    </source>
</evidence>
<evidence type="ECO:0000256" key="8">
    <source>
        <dbReference type="ARBA" id="ARBA00022824"/>
    </source>
</evidence>
<evidence type="ECO:0000259" key="16">
    <source>
        <dbReference type="Pfam" id="PF22248"/>
    </source>
</evidence>
<comment type="cofactor">
    <cofactor evidence="1">
        <name>Zn(2+)</name>
        <dbReference type="ChEBI" id="CHEBI:29105"/>
    </cofactor>
</comment>
<dbReference type="EMBL" id="GL349501">
    <property type="protein sequence ID" value="KNC55412.1"/>
    <property type="molecule type" value="Genomic_DNA"/>
</dbReference>
<evidence type="ECO:0000256" key="9">
    <source>
        <dbReference type="ARBA" id="ARBA00022833"/>
    </source>
</evidence>
<evidence type="ECO:0000256" key="13">
    <source>
        <dbReference type="ARBA" id="ARBA00023180"/>
    </source>
</evidence>
<dbReference type="RefSeq" id="XP_013752951.1">
    <property type="nucleotide sequence ID" value="XM_013897497.1"/>
</dbReference>
<dbReference type="STRING" id="461836.A0A0L0DT60"/>
<dbReference type="Pfam" id="PF22248">
    <property type="entry name" value="ERMP1_C"/>
    <property type="match status" value="1"/>
</dbReference>
<dbReference type="GeneID" id="25569139"/>
<feature type="transmembrane region" description="Helical" evidence="14">
    <location>
        <begin position="518"/>
        <end position="539"/>
    </location>
</feature>
<evidence type="ECO:0000256" key="10">
    <source>
        <dbReference type="ARBA" id="ARBA00022989"/>
    </source>
</evidence>
<keyword evidence="12 14" id="KW-0472">Membrane</keyword>
<protein>
    <submittedName>
        <fullName evidence="18">Endoplasmic reticulum metallopeptidase 1</fullName>
    </submittedName>
</protein>
<feature type="domain" description="Endoplasmic reticulum metallopeptidase 1-like C-terminal" evidence="16">
    <location>
        <begin position="666"/>
        <end position="882"/>
    </location>
</feature>
<dbReference type="InterPro" id="IPR053973">
    <property type="entry name" value="ERMP1-like_C"/>
</dbReference>